<dbReference type="SUPFAM" id="SSF50156">
    <property type="entry name" value="PDZ domain-like"/>
    <property type="match status" value="1"/>
</dbReference>
<organism evidence="3 4">
    <name type="scientific">Natranaerobius trueperi</name>
    <dbReference type="NCBI Taxonomy" id="759412"/>
    <lineage>
        <taxon>Bacteria</taxon>
        <taxon>Bacillati</taxon>
        <taxon>Bacillota</taxon>
        <taxon>Clostridia</taxon>
        <taxon>Natranaerobiales</taxon>
        <taxon>Natranaerobiaceae</taxon>
        <taxon>Natranaerobius</taxon>
    </lineage>
</organism>
<dbReference type="NCBIfam" id="TIGR02860">
    <property type="entry name" value="spore_IV_B"/>
    <property type="match status" value="1"/>
</dbReference>
<dbReference type="InterPro" id="IPR036034">
    <property type="entry name" value="PDZ_sf"/>
</dbReference>
<gene>
    <name evidence="3" type="primary">spoIVB</name>
    <name evidence="3" type="ORF">CDO51_05470</name>
</gene>
<keyword evidence="4" id="KW-1185">Reference proteome</keyword>
<proteinExistence type="predicted"/>
<dbReference type="InterPro" id="IPR008763">
    <property type="entry name" value="Peptidase_S55"/>
</dbReference>
<evidence type="ECO:0000256" key="1">
    <source>
        <dbReference type="SAM" id="SignalP"/>
    </source>
</evidence>
<dbReference type="Proteomes" id="UP000214588">
    <property type="component" value="Unassembled WGS sequence"/>
</dbReference>
<feature type="signal peptide" evidence="1">
    <location>
        <begin position="1"/>
        <end position="28"/>
    </location>
</feature>
<feature type="domain" description="Peptidase S55" evidence="2">
    <location>
        <begin position="203"/>
        <end position="431"/>
    </location>
</feature>
<accession>A0A226BY97</accession>
<dbReference type="AlphaFoldDB" id="A0A226BY97"/>
<protein>
    <submittedName>
        <fullName evidence="3">SpoIVB peptidase</fullName>
    </submittedName>
</protein>
<dbReference type="PROSITE" id="PS51494">
    <property type="entry name" value="SPOIVB"/>
    <property type="match status" value="1"/>
</dbReference>
<dbReference type="RefSeq" id="WP_089023298.1">
    <property type="nucleotide sequence ID" value="NZ_NIQC01000009.1"/>
</dbReference>
<dbReference type="OrthoDB" id="9765242at2"/>
<comment type="caution">
    <text evidence="3">The sequence shown here is derived from an EMBL/GenBank/DDBJ whole genome shotgun (WGS) entry which is preliminary data.</text>
</comment>
<dbReference type="Pfam" id="PF17820">
    <property type="entry name" value="PDZ_6"/>
    <property type="match status" value="1"/>
</dbReference>
<dbReference type="Pfam" id="PF05580">
    <property type="entry name" value="Peptidase_S55"/>
    <property type="match status" value="1"/>
</dbReference>
<dbReference type="InterPro" id="IPR041489">
    <property type="entry name" value="PDZ_6"/>
</dbReference>
<evidence type="ECO:0000313" key="4">
    <source>
        <dbReference type="Proteomes" id="UP000214588"/>
    </source>
</evidence>
<evidence type="ECO:0000259" key="2">
    <source>
        <dbReference type="PROSITE" id="PS51494"/>
    </source>
</evidence>
<keyword evidence="1" id="KW-0732">Signal</keyword>
<reference evidence="3 4" key="1">
    <citation type="submission" date="2017-06" db="EMBL/GenBank/DDBJ databases">
        <title>Draft Genome Sequence of Natranaerobius trueperi halophilic, alkalithermophilic bacteria from soda lakes.</title>
        <authorList>
            <person name="Zhao B."/>
        </authorList>
    </citation>
    <scope>NUCLEOTIDE SEQUENCE [LARGE SCALE GENOMIC DNA]</scope>
    <source>
        <strain evidence="3 4">DSM 18760</strain>
    </source>
</reference>
<evidence type="ECO:0000313" key="3">
    <source>
        <dbReference type="EMBL" id="OWZ84008.1"/>
    </source>
</evidence>
<sequence length="431" mass="47764">MKSNKRKLTGICLALTILFIGFSSPVQNYANIPDEIRILENDHYEIQPSLPIKIYVTSGQNEQVLSLNGNETLAEDLVEVNLGKPLKIEPKDIGEVTVEFRLFGYVPLRSMEVNIVPDRDLIPGGESIGIRSGAGEVIVTDHYFLQTQNGELSPAKEAGIKAGDSIVKVDGQKIRDIDKTSKILENTLEESSSINITVRRNNEFKKTTVESRYCNELQKKSIGLYLADSSLGVGTLTYIDKKNNTFGALGHSVSDFTNRDGSFRDGRIVNARIVDIEEGKSGKPGQKRGVFVEEDQPYGKVEKNTDFGIFGQIEDEQVDTTSVNKKSIGLIDHVDEGEAEILTVLEDDKVERFDIEIKRLMPQNSASGKGMVIEVTDEELKEETGGIIQGMSGSPIIQEDRIVGAVTHVFVNEPTKGYGIFLEWMLYEAER</sequence>
<dbReference type="InterPro" id="IPR014219">
    <property type="entry name" value="SpoIVB"/>
</dbReference>
<feature type="chain" id="PRO_5038595629" evidence="1">
    <location>
        <begin position="29"/>
        <end position="431"/>
    </location>
</feature>
<name>A0A226BY97_9FIRM</name>
<dbReference type="Gene3D" id="2.30.42.10">
    <property type="match status" value="1"/>
</dbReference>
<dbReference type="EMBL" id="NIQC01000009">
    <property type="protein sequence ID" value="OWZ84008.1"/>
    <property type="molecule type" value="Genomic_DNA"/>
</dbReference>